<dbReference type="Gene3D" id="3.20.20.80">
    <property type="entry name" value="Glycosidases"/>
    <property type="match status" value="1"/>
</dbReference>
<sequence length="524" mass="58957">MNIKFTYLILLPVVLFACQSIKVDEANNDPEPLELTINFEDKKQEIEGFGASDAWSVQFVGKNWPVDKREQIADYLFSTATDTEGNPEGIGLSMWRFNIGAGSARQGEESGIDDPWRRAESFLTADSTYDWSKQQGQQWFMNAASDRGVEKFIGFVNSPPVLLTQNGKAFGDGSGQANIIPEYSDEFADYLSKIARYFNDQGTPFTYISPVNEPQWDWSQDNGQEGSPYQNEQISGVVKALDQKIQEYGLDSKIEIPETAQIDFLYDGDLSGRSHQAEYFFGPESEVKDLPTVARKMAAHSYFTTWPVSEMIDQRRQVRESIQNTDIPITYTMSEYCILADNEEIQGNGRDLGMDPALYVARVLHFDMTIANATSWQWWLAISPYDYKDGLVYIDKNTQNGTVSDSKLLWGLGNYSRFIRPGAVRLGIFRSDNASPEEAAQQLMASAYVHEEQGTLTVVVVNYGHADQRVSVSGTNVEDYNLSDFESYLTSGKMDLRKQEPVAQDESVIIPARSIMTLQANIEN</sequence>
<name>A0ABT3PVP1_9BACT</name>
<protein>
    <recommendedName>
        <fullName evidence="5">O-Glycosyl hydrolase</fullName>
    </recommendedName>
</protein>
<accession>A0ABT3PVP1</accession>
<feature type="domain" description="Glycosyl hydrolase family 30 beta sandwich" evidence="2">
    <location>
        <begin position="422"/>
        <end position="518"/>
    </location>
</feature>
<gene>
    <name evidence="3" type="ORF">LQ318_03045</name>
</gene>
<evidence type="ECO:0000259" key="1">
    <source>
        <dbReference type="Pfam" id="PF14587"/>
    </source>
</evidence>
<proteinExistence type="predicted"/>
<evidence type="ECO:0000313" key="3">
    <source>
        <dbReference type="EMBL" id="MCW9711871.1"/>
    </source>
</evidence>
<dbReference type="Pfam" id="PF14587">
    <property type="entry name" value="Glyco_hydr_30_2"/>
    <property type="match status" value="1"/>
</dbReference>
<dbReference type="InterPro" id="IPR013780">
    <property type="entry name" value="Glyco_hydro_b"/>
</dbReference>
<evidence type="ECO:0008006" key="5">
    <source>
        <dbReference type="Google" id="ProtNLM"/>
    </source>
</evidence>
<evidence type="ECO:0000313" key="4">
    <source>
        <dbReference type="Proteomes" id="UP001207337"/>
    </source>
</evidence>
<evidence type="ECO:0000259" key="2">
    <source>
        <dbReference type="Pfam" id="PF17189"/>
    </source>
</evidence>
<dbReference type="SUPFAM" id="SSF51445">
    <property type="entry name" value="(Trans)glycosidases"/>
    <property type="match status" value="1"/>
</dbReference>
<dbReference type="EMBL" id="JAJNDC010000001">
    <property type="protein sequence ID" value="MCW9711871.1"/>
    <property type="molecule type" value="Genomic_DNA"/>
</dbReference>
<dbReference type="InterPro" id="IPR039743">
    <property type="entry name" value="6GAL/EXGAL"/>
</dbReference>
<dbReference type="PANTHER" id="PTHR42767:SF1">
    <property type="entry name" value="ENDO-BETA-1,6-GALACTANASE-LIKE DOMAIN-CONTAINING PROTEIN"/>
    <property type="match status" value="1"/>
</dbReference>
<keyword evidence="4" id="KW-1185">Reference proteome</keyword>
<dbReference type="PROSITE" id="PS51257">
    <property type="entry name" value="PROKAR_LIPOPROTEIN"/>
    <property type="match status" value="1"/>
</dbReference>
<dbReference type="Gene3D" id="2.60.40.1180">
    <property type="entry name" value="Golgi alpha-mannosidase II"/>
    <property type="match status" value="1"/>
</dbReference>
<dbReference type="InterPro" id="IPR039514">
    <property type="entry name" value="6GAL-like"/>
</dbReference>
<comment type="caution">
    <text evidence="3">The sequence shown here is derived from an EMBL/GenBank/DDBJ whole genome shotgun (WGS) entry which is preliminary data.</text>
</comment>
<feature type="domain" description="Endo-beta-1,6-galactanase-like" evidence="1">
    <location>
        <begin position="34"/>
        <end position="393"/>
    </location>
</feature>
<dbReference type="InterPro" id="IPR017853">
    <property type="entry name" value="GH"/>
</dbReference>
<dbReference type="Pfam" id="PF17189">
    <property type="entry name" value="Glyco_hydro_30C"/>
    <property type="match status" value="1"/>
</dbReference>
<organism evidence="3 4">
    <name type="scientific">Fodinibius salicampi</name>
    <dbReference type="NCBI Taxonomy" id="1920655"/>
    <lineage>
        <taxon>Bacteria</taxon>
        <taxon>Pseudomonadati</taxon>
        <taxon>Balneolota</taxon>
        <taxon>Balneolia</taxon>
        <taxon>Balneolales</taxon>
        <taxon>Balneolaceae</taxon>
        <taxon>Fodinibius</taxon>
    </lineage>
</organism>
<dbReference type="RefSeq" id="WP_265787416.1">
    <property type="nucleotide sequence ID" value="NZ_BAABRS010000001.1"/>
</dbReference>
<dbReference type="InterPro" id="IPR033452">
    <property type="entry name" value="GH30_C"/>
</dbReference>
<reference evidence="3 4" key="1">
    <citation type="submission" date="2021-11" db="EMBL/GenBank/DDBJ databases">
        <title>Aliifidinibius sp. nov., a new bacterium isolated from saline soil.</title>
        <authorList>
            <person name="Galisteo C."/>
            <person name="De La Haba R."/>
            <person name="Sanchez-Porro C."/>
            <person name="Ventosa A."/>
        </authorList>
    </citation>
    <scope>NUCLEOTIDE SEQUENCE [LARGE SCALE GENOMIC DNA]</scope>
    <source>
        <strain evidence="3 4">KACC 190600</strain>
    </source>
</reference>
<dbReference type="PANTHER" id="PTHR42767">
    <property type="entry name" value="ENDO-BETA-1,6-GALACTANASE"/>
    <property type="match status" value="1"/>
</dbReference>
<dbReference type="Proteomes" id="UP001207337">
    <property type="component" value="Unassembled WGS sequence"/>
</dbReference>